<dbReference type="EMBL" id="SNRY01003599">
    <property type="protein sequence ID" value="KAA6320405.1"/>
    <property type="molecule type" value="Genomic_DNA"/>
</dbReference>
<dbReference type="PANTHER" id="PTHR42866:SF1">
    <property type="entry name" value="SPORE COAT POLYSACCHARIDE BIOSYNTHESIS PROTEIN SPSF"/>
    <property type="match status" value="1"/>
</dbReference>
<comment type="caution">
    <text evidence="1">The sequence shown here is derived from an EMBL/GenBank/DDBJ whole genome shotgun (WGS) entry which is preliminary data.</text>
</comment>
<reference evidence="1" key="1">
    <citation type="submission" date="2019-03" db="EMBL/GenBank/DDBJ databases">
        <title>Single cell metagenomics reveals metabolic interactions within the superorganism composed of flagellate Streblomastix strix and complex community of Bacteroidetes bacteria on its surface.</title>
        <authorList>
            <person name="Treitli S.C."/>
            <person name="Kolisko M."/>
            <person name="Husnik F."/>
            <person name="Keeling P."/>
            <person name="Hampl V."/>
        </authorList>
    </citation>
    <scope>NUCLEOTIDE SEQUENCE</scope>
    <source>
        <strain evidence="1">STM</strain>
    </source>
</reference>
<protein>
    <submittedName>
        <fullName evidence="1">3-deoxy-manno-octulosonate cytidylyltransferase</fullName>
        <ecNumber evidence="1">2.7.7.38</ecNumber>
    </submittedName>
</protein>
<dbReference type="InterPro" id="IPR029044">
    <property type="entry name" value="Nucleotide-diphossugar_trans"/>
</dbReference>
<proteinExistence type="predicted"/>
<dbReference type="InterPro" id="IPR003329">
    <property type="entry name" value="Cytidylyl_trans"/>
</dbReference>
<dbReference type="SUPFAM" id="SSF53448">
    <property type="entry name" value="Nucleotide-diphospho-sugar transferases"/>
    <property type="match status" value="1"/>
</dbReference>
<dbReference type="GO" id="GO:0008690">
    <property type="term" value="F:3-deoxy-manno-octulosonate cytidylyltransferase activity"/>
    <property type="evidence" value="ECO:0007669"/>
    <property type="project" value="UniProtKB-EC"/>
</dbReference>
<dbReference type="Pfam" id="PF02348">
    <property type="entry name" value="CTP_transf_3"/>
    <property type="match status" value="1"/>
</dbReference>
<sequence>MKIVAITQARYGSSRLPGKILKTIQGKSLLEIHLKRILQSKRISLLKIATTTEKGAEKIIEIGSNLGVQSYQGSIDDVLERFYKTAQSENPDYVVRLTSDCPLIDPIEIDNVIDACILNKVDYASNTLIPTFPDGIDVEVFKYSVLEKAYKEATLKSDREHVTSYIWRNSNMKGGTLFTSFNVTNPIDYSKLRMTVDMDKDFILLKKLIEKKGINKTWLEYVMFLNQHDEIRVINAEYERNEGYINSLQKD</sequence>
<dbReference type="PANTHER" id="PTHR42866">
    <property type="entry name" value="3-DEOXY-MANNO-OCTULOSONATE CYTIDYLYLTRANSFERASE"/>
    <property type="match status" value="1"/>
</dbReference>
<keyword evidence="1" id="KW-0548">Nucleotidyltransferase</keyword>
<organism evidence="1">
    <name type="scientific">termite gut metagenome</name>
    <dbReference type="NCBI Taxonomy" id="433724"/>
    <lineage>
        <taxon>unclassified sequences</taxon>
        <taxon>metagenomes</taxon>
        <taxon>organismal metagenomes</taxon>
    </lineage>
</organism>
<dbReference type="GO" id="GO:0005829">
    <property type="term" value="C:cytosol"/>
    <property type="evidence" value="ECO:0007669"/>
    <property type="project" value="TreeGrafter"/>
</dbReference>
<evidence type="ECO:0000313" key="1">
    <source>
        <dbReference type="EMBL" id="KAA6320405.1"/>
    </source>
</evidence>
<dbReference type="AlphaFoldDB" id="A0A5J4QFQ2"/>
<dbReference type="CDD" id="cd02518">
    <property type="entry name" value="GT2_SpsF"/>
    <property type="match status" value="1"/>
</dbReference>
<accession>A0A5J4QFQ2</accession>
<gene>
    <name evidence="1" type="ORF">EZS27_029821</name>
</gene>
<dbReference type="EC" id="2.7.7.38" evidence="1"/>
<dbReference type="Gene3D" id="3.90.550.10">
    <property type="entry name" value="Spore Coat Polysaccharide Biosynthesis Protein SpsA, Chain A"/>
    <property type="match status" value="1"/>
</dbReference>
<name>A0A5J4QFQ2_9ZZZZ</name>
<keyword evidence="1" id="KW-0808">Transferase</keyword>